<name>A0A939QN71_9MICO</name>
<proteinExistence type="predicted"/>
<accession>A0A939QN71</accession>
<keyword evidence="2" id="KW-1185">Reference proteome</keyword>
<protein>
    <submittedName>
        <fullName evidence="1">Uncharacterized protein</fullName>
    </submittedName>
</protein>
<dbReference type="EMBL" id="JAGFOA010000003">
    <property type="protein sequence ID" value="MBO3663745.1"/>
    <property type="molecule type" value="Genomic_DNA"/>
</dbReference>
<dbReference type="Proteomes" id="UP000680132">
    <property type="component" value="Unassembled WGS sequence"/>
</dbReference>
<sequence>MTREEFLAWQRQFASAGRWGRIESGELVVVACGCGESGCEGWAVVTPADAAGWDPEVGRVTDWDAYDAALEEG</sequence>
<evidence type="ECO:0000313" key="1">
    <source>
        <dbReference type="EMBL" id="MBO3663745.1"/>
    </source>
</evidence>
<organism evidence="1 2">
    <name type="scientific">Microbacterium stercoris</name>
    <dbReference type="NCBI Taxonomy" id="2820289"/>
    <lineage>
        <taxon>Bacteria</taxon>
        <taxon>Bacillati</taxon>
        <taxon>Actinomycetota</taxon>
        <taxon>Actinomycetes</taxon>
        <taxon>Micrococcales</taxon>
        <taxon>Microbacteriaceae</taxon>
        <taxon>Microbacterium</taxon>
    </lineage>
</organism>
<comment type="caution">
    <text evidence="1">The sequence shown here is derived from an EMBL/GenBank/DDBJ whole genome shotgun (WGS) entry which is preliminary data.</text>
</comment>
<dbReference type="RefSeq" id="WP_208503139.1">
    <property type="nucleotide sequence ID" value="NZ_JAGFOA010000003.1"/>
</dbReference>
<reference evidence="1" key="1">
    <citation type="submission" date="2021-03" db="EMBL/GenBank/DDBJ databases">
        <title>Microbacterium sp. nov., a novel actinobacterium isolated from cow dung.</title>
        <authorList>
            <person name="Zhang L."/>
        </authorList>
    </citation>
    <scope>NUCLEOTIDE SEQUENCE</scope>
    <source>
        <strain evidence="1">NEAU-LLB</strain>
    </source>
</reference>
<dbReference type="AlphaFoldDB" id="A0A939QN71"/>
<gene>
    <name evidence="1" type="ORF">J5V96_09475</name>
</gene>
<evidence type="ECO:0000313" key="2">
    <source>
        <dbReference type="Proteomes" id="UP000680132"/>
    </source>
</evidence>